<dbReference type="AlphaFoldDB" id="M2SC42"/>
<dbReference type="InterPro" id="IPR002656">
    <property type="entry name" value="Acyl_transf_3_dom"/>
</dbReference>
<feature type="transmembrane region" description="Helical" evidence="1">
    <location>
        <begin position="164"/>
        <end position="186"/>
    </location>
</feature>
<proteinExistence type="predicted"/>
<evidence type="ECO:0000256" key="1">
    <source>
        <dbReference type="SAM" id="Phobius"/>
    </source>
</evidence>
<feature type="transmembrane region" description="Helical" evidence="1">
    <location>
        <begin position="325"/>
        <end position="344"/>
    </location>
</feature>
<dbReference type="eggNOG" id="ENOG502SJHQ">
    <property type="taxonomic scope" value="Eukaryota"/>
</dbReference>
<dbReference type="GO" id="GO:0016747">
    <property type="term" value="F:acyltransferase activity, transferring groups other than amino-acyl groups"/>
    <property type="evidence" value="ECO:0007669"/>
    <property type="project" value="InterPro"/>
</dbReference>
<dbReference type="GeneID" id="19129681"/>
<dbReference type="KEGG" id="bsc:COCSADRAFT_100163"/>
<keyword evidence="1" id="KW-1133">Transmembrane helix</keyword>
<evidence type="ECO:0000313" key="4">
    <source>
        <dbReference type="Proteomes" id="UP000016934"/>
    </source>
</evidence>
<evidence type="ECO:0000259" key="2">
    <source>
        <dbReference type="Pfam" id="PF01757"/>
    </source>
</evidence>
<sequence length="406" mass="45983">TVWLTGLRGIAALIVAFTHFFEGELNAGFRGYYAKPPENNRYFFQVPLIRIVFAGQGMVAIFFVISAYSISIKPIRMRDYGPKEEFFSYLSSATFRRGFRLYIPTFAMEAIAHTAAILGLYHWPPKDSMDRSLWRAIVSQGNYMLGALNPIASTKVEPMNGQLWTIPLEFFGSCIVFLTILCTANLRASSRPMITAMLALLGFWNSSWLLFTYMCGLTICEVRTILDNRDVSCRNREKQNTKFGALSLANGWLLLFGLYLLGLPEHPESNPFSDEYLWLRNIAGNGYQIDDIAQLWRSLGGALCVFAISNSSTLQAPFMTPTAQYLGKISFGLYLVHLMIYQMWRNPVLRFFGLWDGTNSAATQWISWSGSGLVLTPVVLLTADVLTKTIDNNSIYFSRWVENFFQ</sequence>
<feature type="transmembrane region" description="Helical" evidence="1">
    <location>
        <begin position="198"/>
        <end position="222"/>
    </location>
</feature>
<protein>
    <recommendedName>
        <fullName evidence="2">Acyltransferase 3 domain-containing protein</fullName>
    </recommendedName>
</protein>
<dbReference type="PANTHER" id="PTHR23028">
    <property type="entry name" value="ACETYLTRANSFERASE"/>
    <property type="match status" value="1"/>
</dbReference>
<dbReference type="OMA" id="DMRTINY"/>
<accession>M2SC42</accession>
<gene>
    <name evidence="3" type="ORF">COCSADRAFT_100163</name>
</gene>
<organism evidence="3 4">
    <name type="scientific">Cochliobolus sativus (strain ND90Pr / ATCC 201652)</name>
    <name type="common">Common root rot and spot blotch fungus</name>
    <name type="synonym">Bipolaris sorokiniana</name>
    <dbReference type="NCBI Taxonomy" id="665912"/>
    <lineage>
        <taxon>Eukaryota</taxon>
        <taxon>Fungi</taxon>
        <taxon>Dikarya</taxon>
        <taxon>Ascomycota</taxon>
        <taxon>Pezizomycotina</taxon>
        <taxon>Dothideomycetes</taxon>
        <taxon>Pleosporomycetidae</taxon>
        <taxon>Pleosporales</taxon>
        <taxon>Pleosporineae</taxon>
        <taxon>Pleosporaceae</taxon>
        <taxon>Bipolaris</taxon>
    </lineage>
</organism>
<feature type="transmembrane region" description="Helical" evidence="1">
    <location>
        <begin position="48"/>
        <end position="70"/>
    </location>
</feature>
<feature type="domain" description="Acyltransferase 3" evidence="2">
    <location>
        <begin position="2"/>
        <end position="376"/>
    </location>
</feature>
<feature type="transmembrane region" description="Helical" evidence="1">
    <location>
        <begin position="364"/>
        <end position="386"/>
    </location>
</feature>
<keyword evidence="1" id="KW-0472">Membrane</keyword>
<dbReference type="Proteomes" id="UP000016934">
    <property type="component" value="Unassembled WGS sequence"/>
</dbReference>
<dbReference type="RefSeq" id="XP_007704294.1">
    <property type="nucleotide sequence ID" value="XM_007706104.1"/>
</dbReference>
<dbReference type="InterPro" id="IPR050879">
    <property type="entry name" value="Acyltransferase_3"/>
</dbReference>
<reference evidence="4" key="2">
    <citation type="journal article" date="2013" name="PLoS Genet.">
        <title>Comparative genome structure, secondary metabolite, and effector coding capacity across Cochliobolus pathogens.</title>
        <authorList>
            <person name="Condon B.J."/>
            <person name="Leng Y."/>
            <person name="Wu D."/>
            <person name="Bushley K.E."/>
            <person name="Ohm R.A."/>
            <person name="Otillar R."/>
            <person name="Martin J."/>
            <person name="Schackwitz W."/>
            <person name="Grimwood J."/>
            <person name="MohdZainudin N."/>
            <person name="Xue C."/>
            <person name="Wang R."/>
            <person name="Manning V.A."/>
            <person name="Dhillon B."/>
            <person name="Tu Z.J."/>
            <person name="Steffenson B.J."/>
            <person name="Salamov A."/>
            <person name="Sun H."/>
            <person name="Lowry S."/>
            <person name="LaButti K."/>
            <person name="Han J."/>
            <person name="Copeland A."/>
            <person name="Lindquist E."/>
            <person name="Barry K."/>
            <person name="Schmutz J."/>
            <person name="Baker S.E."/>
            <person name="Ciuffetti L.M."/>
            <person name="Grigoriev I.V."/>
            <person name="Zhong S."/>
            <person name="Turgeon B.G."/>
        </authorList>
    </citation>
    <scope>NUCLEOTIDE SEQUENCE [LARGE SCALE GENOMIC DNA]</scope>
    <source>
        <strain evidence="4">ND90Pr / ATCC 201652</strain>
    </source>
</reference>
<dbReference type="Pfam" id="PF01757">
    <property type="entry name" value="Acyl_transf_3"/>
    <property type="match status" value="1"/>
</dbReference>
<keyword evidence="4" id="KW-1185">Reference proteome</keyword>
<evidence type="ECO:0000313" key="3">
    <source>
        <dbReference type="EMBL" id="EMD60055.1"/>
    </source>
</evidence>
<feature type="transmembrane region" description="Helical" evidence="1">
    <location>
        <begin position="133"/>
        <end position="152"/>
    </location>
</feature>
<dbReference type="PANTHER" id="PTHR23028:SF134">
    <property type="entry name" value="PUTATIVE (AFU_ORTHOLOGUE AFUA_4G08520)-RELATED"/>
    <property type="match status" value="1"/>
</dbReference>
<dbReference type="HOGENOM" id="CLU_005679_13_5_1"/>
<dbReference type="OrthoDB" id="5819582at2759"/>
<reference evidence="3 4" key="1">
    <citation type="journal article" date="2012" name="PLoS Pathog.">
        <title>Diverse lifestyles and strategies of plant pathogenesis encoded in the genomes of eighteen Dothideomycetes fungi.</title>
        <authorList>
            <person name="Ohm R.A."/>
            <person name="Feau N."/>
            <person name="Henrissat B."/>
            <person name="Schoch C.L."/>
            <person name="Horwitz B.A."/>
            <person name="Barry K.W."/>
            <person name="Condon B.J."/>
            <person name="Copeland A.C."/>
            <person name="Dhillon B."/>
            <person name="Glaser F."/>
            <person name="Hesse C.N."/>
            <person name="Kosti I."/>
            <person name="LaButti K."/>
            <person name="Lindquist E.A."/>
            <person name="Lucas S."/>
            <person name="Salamov A.A."/>
            <person name="Bradshaw R.E."/>
            <person name="Ciuffetti L."/>
            <person name="Hamelin R.C."/>
            <person name="Kema G.H.J."/>
            <person name="Lawrence C."/>
            <person name="Scott J.A."/>
            <person name="Spatafora J.W."/>
            <person name="Turgeon B.G."/>
            <person name="de Wit P.J.G.M."/>
            <person name="Zhong S."/>
            <person name="Goodwin S.B."/>
            <person name="Grigoriev I.V."/>
        </authorList>
    </citation>
    <scope>NUCLEOTIDE SEQUENCE [LARGE SCALE GENOMIC DNA]</scope>
    <source>
        <strain evidence="4">ND90Pr / ATCC 201652</strain>
    </source>
</reference>
<dbReference type="EMBL" id="KB445651">
    <property type="protein sequence ID" value="EMD60055.1"/>
    <property type="molecule type" value="Genomic_DNA"/>
</dbReference>
<keyword evidence="1" id="KW-0812">Transmembrane</keyword>
<feature type="non-terminal residue" evidence="3">
    <location>
        <position position="1"/>
    </location>
</feature>
<feature type="transmembrane region" description="Helical" evidence="1">
    <location>
        <begin position="101"/>
        <end position="121"/>
    </location>
</feature>
<name>M2SC42_COCSN</name>
<feature type="transmembrane region" description="Helical" evidence="1">
    <location>
        <begin position="243"/>
        <end position="262"/>
    </location>
</feature>